<keyword evidence="2" id="KW-1185">Reference proteome</keyword>
<dbReference type="EMBL" id="WFLN01000010">
    <property type="protein sequence ID" value="KAB8028083.1"/>
    <property type="molecule type" value="Genomic_DNA"/>
</dbReference>
<dbReference type="RefSeq" id="WP_152213904.1">
    <property type="nucleotide sequence ID" value="NZ_WFLN01000010.1"/>
</dbReference>
<comment type="caution">
    <text evidence="1">The sequence shown here is derived from an EMBL/GenBank/DDBJ whole genome shotgun (WGS) entry which is preliminary data.</text>
</comment>
<dbReference type="AlphaFoldDB" id="A0A833JB79"/>
<name>A0A833JB79_9BACT</name>
<protein>
    <submittedName>
        <fullName evidence="1">Uncharacterized protein</fullName>
    </submittedName>
</protein>
<reference evidence="1 2" key="1">
    <citation type="submission" date="2019-10" db="EMBL/GenBank/DDBJ databases">
        <title>New genus of Silvanigrellaceae.</title>
        <authorList>
            <person name="Pitt A."/>
            <person name="Hahn M.W."/>
        </authorList>
    </citation>
    <scope>NUCLEOTIDE SEQUENCE [LARGE SCALE GENOMIC DNA]</scope>
    <source>
        <strain evidence="1 2">33A1-SZDP</strain>
    </source>
</reference>
<accession>A0A833JB79</accession>
<sequence>MKKKSLLITLLLIVILIIFKVFFSEKKMHQDSNISANIKTQAKTKVIYPIKQSNTKKEFSNKKEFTEEDIIETRDFVNNMKEEYTKLQFDTIFKDKLQKMYNQNNNIAQIFKNIILDNNFAKVISIENQAYARVFAINGLKEIALINNIEPLLNTIQEYSLILQNKEIFSKGEKADLDDLISNYISTIDTSSFIENIEHHLTEINFNNEIKNNEIIKIYKNSVFFSLMEKVGEEKARKLLEQHFSK</sequence>
<gene>
    <name evidence="1" type="ORF">GCL57_13610</name>
</gene>
<evidence type="ECO:0000313" key="1">
    <source>
        <dbReference type="EMBL" id="KAB8028083.1"/>
    </source>
</evidence>
<organism evidence="1 2">
    <name type="scientific">Fluviispira multicolorata</name>
    <dbReference type="NCBI Taxonomy" id="2654512"/>
    <lineage>
        <taxon>Bacteria</taxon>
        <taxon>Pseudomonadati</taxon>
        <taxon>Bdellovibrionota</taxon>
        <taxon>Oligoflexia</taxon>
        <taxon>Silvanigrellales</taxon>
        <taxon>Silvanigrellaceae</taxon>
        <taxon>Fluviispira</taxon>
    </lineage>
</organism>
<dbReference type="Proteomes" id="UP000442694">
    <property type="component" value="Unassembled WGS sequence"/>
</dbReference>
<evidence type="ECO:0000313" key="2">
    <source>
        <dbReference type="Proteomes" id="UP000442694"/>
    </source>
</evidence>
<proteinExistence type="predicted"/>